<dbReference type="Gene3D" id="3.40.50.720">
    <property type="entry name" value="NAD(P)-binding Rossmann-like Domain"/>
    <property type="match status" value="1"/>
</dbReference>
<dbReference type="EMBL" id="JARVKM010000251">
    <property type="protein sequence ID" value="KAK9769081.1"/>
    <property type="molecule type" value="Genomic_DNA"/>
</dbReference>
<reference evidence="1 2" key="1">
    <citation type="submission" date="2024-02" db="EMBL/GenBank/DDBJ databases">
        <title>First draft genome assembly of two strains of Seiridium cardinale.</title>
        <authorList>
            <person name="Emiliani G."/>
            <person name="Scali E."/>
        </authorList>
    </citation>
    <scope>NUCLEOTIDE SEQUENCE [LARGE SCALE GENOMIC DNA]</scope>
    <source>
        <strain evidence="1 2">BM-138-000479</strain>
    </source>
</reference>
<comment type="caution">
    <text evidence="1">The sequence shown here is derived from an EMBL/GenBank/DDBJ whole genome shotgun (WGS) entry which is preliminary data.</text>
</comment>
<dbReference type="Proteomes" id="UP001465668">
    <property type="component" value="Unassembled WGS sequence"/>
</dbReference>
<gene>
    <name evidence="1" type="ORF">SCAR479_02325</name>
</gene>
<dbReference type="SUPFAM" id="SSF51735">
    <property type="entry name" value="NAD(P)-binding Rossmann-fold domains"/>
    <property type="match status" value="1"/>
</dbReference>
<organism evidence="1 2">
    <name type="scientific">Seiridium cardinale</name>
    <dbReference type="NCBI Taxonomy" id="138064"/>
    <lineage>
        <taxon>Eukaryota</taxon>
        <taxon>Fungi</taxon>
        <taxon>Dikarya</taxon>
        <taxon>Ascomycota</taxon>
        <taxon>Pezizomycotina</taxon>
        <taxon>Sordariomycetes</taxon>
        <taxon>Xylariomycetidae</taxon>
        <taxon>Amphisphaeriales</taxon>
        <taxon>Sporocadaceae</taxon>
        <taxon>Seiridium</taxon>
    </lineage>
</organism>
<dbReference type="InterPro" id="IPR036291">
    <property type="entry name" value="NAD(P)-bd_dom_sf"/>
</dbReference>
<evidence type="ECO:0000313" key="1">
    <source>
        <dbReference type="EMBL" id="KAK9769081.1"/>
    </source>
</evidence>
<evidence type="ECO:0000313" key="2">
    <source>
        <dbReference type="Proteomes" id="UP001465668"/>
    </source>
</evidence>
<keyword evidence="2" id="KW-1185">Reference proteome</keyword>
<sequence length="140" mass="15372">MKKARPNGLRADGFEGNSFGTCKAYRTAKAALNQESVTLARQGEEGKNVTIVCMEPGFISISETNFNGEDDMDTCIDIDYKKRHHASPATRYQTEIPPPLALAGIRMAFGQHLHLFASVDEDSDGMSASTPDELMEMNEI</sequence>
<name>A0ABR2X5M1_9PEZI</name>
<protein>
    <submittedName>
        <fullName evidence="1">Uncharacterized protein</fullName>
    </submittedName>
</protein>
<proteinExistence type="predicted"/>
<accession>A0ABR2X5M1</accession>